<comment type="subcellular location">
    <subcellularLocation>
        <location evidence="1">Plastid</location>
    </subcellularLocation>
</comment>
<dbReference type="PANTHER" id="PTHR47972:SF4">
    <property type="entry name" value="KINESIN-LIKE PROTEIN KIN-14L"/>
    <property type="match status" value="1"/>
</dbReference>
<evidence type="ECO:0000256" key="6">
    <source>
        <dbReference type="ARBA" id="ARBA00023054"/>
    </source>
</evidence>
<name>A0A328E2W0_9ASTE</name>
<evidence type="ECO:0000256" key="5">
    <source>
        <dbReference type="ARBA" id="ARBA00022840"/>
    </source>
</evidence>
<keyword evidence="3" id="KW-0493">Microtubule</keyword>
<keyword evidence="5 8" id="KW-0067">ATP-binding</keyword>
<evidence type="ECO:0000313" key="13">
    <source>
        <dbReference type="Proteomes" id="UP000249390"/>
    </source>
</evidence>
<sequence>MSDGFSQKSAETDVQKLEGSLVKSLAERMVDMKENINGDIFNSYRSDNKNPTELLSRILSCCTDEPLPCKISNDQLHSIMPSCPKETRKSPVPSTSTPLQNLTNSGHQKGCSACSTKGTCNHLNRIKTHEKELRNLKVLLSSTKRELQDLQFQLQGDLKLLGDQVQMMSASALGYQKVVKENRNLYNLVQDLKGSIRVYCRIRPAASAARSVIDSIGEDGSLVVVDPMKPHKDGRKRFQFNRVFGPTATQEEVFTDTKPLVRSVMDGYNVCIFAYGQTGSGKTYTMSGPSLGSKKELGINQLALNDLFQLSYQRKETMRYAISVQMVEIYNEQIRDLLAGDLDSGLVLPDATVLPVESSLDVLNLMLSGEANRSVCSTAMNNQSSRSHSVLSVHVNGEDAFGNKVQSCLNLVDLAGSERVDRSEVTGDGLKEAQHINKSLSCLGDVITALAEKKPHVPYRNSKLTLVLQKSLGGSAKTLMFAHVSPEEDSFGETLSTLKFAQRASTVELGAARSNRDSSEVLELKAQVESLKKALANREASSQIIKPKDEGMMTPSEKPKAIPQTPCLTRGRRLSLEGQCSSNKDDHRFRRPRTPPPPPRMTKSQVFAVPPQSPTESAAKCRVEKDAKAKTPEPAAVVSSSTTPHRRNELQTPTGKASQIRKSLRTIGKLINGSDNGKKKKEEAKSPIASSNGRTLRRQSLTGILPPPPPENSRRSSLGWR</sequence>
<dbReference type="GO" id="GO:0009536">
    <property type="term" value="C:plastid"/>
    <property type="evidence" value="ECO:0007669"/>
    <property type="project" value="UniProtKB-SubCell"/>
</dbReference>
<comment type="caution">
    <text evidence="12">The sequence shown here is derived from an EMBL/GenBank/DDBJ whole genome shotgun (WGS) entry which is preliminary data.</text>
</comment>
<feature type="compositionally biased region" description="Polar residues" evidence="10">
    <location>
        <begin position="650"/>
        <end position="661"/>
    </location>
</feature>
<dbReference type="GO" id="GO:0005524">
    <property type="term" value="F:ATP binding"/>
    <property type="evidence" value="ECO:0007669"/>
    <property type="project" value="UniProtKB-UniRule"/>
</dbReference>
<evidence type="ECO:0000259" key="11">
    <source>
        <dbReference type="PROSITE" id="PS50067"/>
    </source>
</evidence>
<proteinExistence type="inferred from homology"/>
<feature type="compositionally biased region" description="Polar residues" evidence="10">
    <location>
        <begin position="92"/>
        <end position="104"/>
    </location>
</feature>
<evidence type="ECO:0000256" key="10">
    <source>
        <dbReference type="SAM" id="MobiDB-lite"/>
    </source>
</evidence>
<dbReference type="PANTHER" id="PTHR47972">
    <property type="entry name" value="KINESIN-LIKE PROTEIN KLP-3"/>
    <property type="match status" value="1"/>
</dbReference>
<feature type="region of interest" description="Disordered" evidence="10">
    <location>
        <begin position="83"/>
        <end position="104"/>
    </location>
</feature>
<feature type="domain" description="Kinesin motor" evidence="11">
    <location>
        <begin position="195"/>
        <end position="507"/>
    </location>
</feature>
<evidence type="ECO:0000256" key="1">
    <source>
        <dbReference type="ARBA" id="ARBA00004474"/>
    </source>
</evidence>
<dbReference type="Proteomes" id="UP000249390">
    <property type="component" value="Unassembled WGS sequence"/>
</dbReference>
<dbReference type="InterPro" id="IPR001752">
    <property type="entry name" value="Kinesin_motor_dom"/>
</dbReference>
<keyword evidence="13" id="KW-1185">Reference proteome</keyword>
<dbReference type="InterPro" id="IPR036961">
    <property type="entry name" value="Kinesin_motor_dom_sf"/>
</dbReference>
<organism evidence="12 13">
    <name type="scientific">Cuscuta australis</name>
    <dbReference type="NCBI Taxonomy" id="267555"/>
    <lineage>
        <taxon>Eukaryota</taxon>
        <taxon>Viridiplantae</taxon>
        <taxon>Streptophyta</taxon>
        <taxon>Embryophyta</taxon>
        <taxon>Tracheophyta</taxon>
        <taxon>Spermatophyta</taxon>
        <taxon>Magnoliopsida</taxon>
        <taxon>eudicotyledons</taxon>
        <taxon>Gunneridae</taxon>
        <taxon>Pentapetalae</taxon>
        <taxon>asterids</taxon>
        <taxon>lamiids</taxon>
        <taxon>Solanales</taxon>
        <taxon>Convolvulaceae</taxon>
        <taxon>Cuscuteae</taxon>
        <taxon>Cuscuta</taxon>
        <taxon>Cuscuta subgen. Grammica</taxon>
        <taxon>Cuscuta sect. Cleistogrammica</taxon>
    </lineage>
</organism>
<dbReference type="GO" id="GO:0008017">
    <property type="term" value="F:microtubule binding"/>
    <property type="evidence" value="ECO:0007669"/>
    <property type="project" value="InterPro"/>
</dbReference>
<feature type="compositionally biased region" description="Basic and acidic residues" evidence="10">
    <location>
        <begin position="619"/>
        <end position="631"/>
    </location>
</feature>
<feature type="binding site" evidence="8">
    <location>
        <begin position="276"/>
        <end position="283"/>
    </location>
    <ligand>
        <name>ATP</name>
        <dbReference type="ChEBI" id="CHEBI:30616"/>
    </ligand>
</feature>
<feature type="compositionally biased region" description="Polar residues" evidence="10">
    <location>
        <begin position="688"/>
        <end position="702"/>
    </location>
</feature>
<dbReference type="Gene3D" id="3.40.850.10">
    <property type="entry name" value="Kinesin motor domain"/>
    <property type="match status" value="1"/>
</dbReference>
<reference evidence="12 13" key="1">
    <citation type="submission" date="2018-06" db="EMBL/GenBank/DDBJ databases">
        <title>The Genome of Cuscuta australis (Dodder) Provides Insight into the Evolution of Plant Parasitism.</title>
        <authorList>
            <person name="Liu H."/>
        </authorList>
    </citation>
    <scope>NUCLEOTIDE SEQUENCE [LARGE SCALE GENOMIC DNA]</scope>
    <source>
        <strain evidence="13">cv. Yunnan</strain>
        <tissue evidence="12">Vines</tissue>
    </source>
</reference>
<dbReference type="EMBL" id="NQVE01000046">
    <property type="protein sequence ID" value="RAL51850.1"/>
    <property type="molecule type" value="Genomic_DNA"/>
</dbReference>
<dbReference type="FunFam" id="3.40.850.10:FF:000044">
    <property type="entry name" value="p-loop containing nucleoside triphosphate hydrolases superfamily protein"/>
    <property type="match status" value="1"/>
</dbReference>
<evidence type="ECO:0000256" key="9">
    <source>
        <dbReference type="SAM" id="Coils"/>
    </source>
</evidence>
<dbReference type="GO" id="GO:0005874">
    <property type="term" value="C:microtubule"/>
    <property type="evidence" value="ECO:0007669"/>
    <property type="project" value="UniProtKB-KW"/>
</dbReference>
<dbReference type="GO" id="GO:0003777">
    <property type="term" value="F:microtubule motor activity"/>
    <property type="evidence" value="ECO:0007669"/>
    <property type="project" value="InterPro"/>
</dbReference>
<feature type="region of interest" description="Disordered" evidence="10">
    <location>
        <begin position="547"/>
        <end position="721"/>
    </location>
</feature>
<keyword evidence="6 9" id="KW-0175">Coiled coil</keyword>
<gene>
    <name evidence="12" type="ORF">DM860_010568</name>
</gene>
<evidence type="ECO:0000256" key="2">
    <source>
        <dbReference type="ARBA" id="ARBA00010899"/>
    </source>
</evidence>
<evidence type="ECO:0000313" key="12">
    <source>
        <dbReference type="EMBL" id="RAL51850.1"/>
    </source>
</evidence>
<dbReference type="PROSITE" id="PS50067">
    <property type="entry name" value="KINESIN_MOTOR_2"/>
    <property type="match status" value="1"/>
</dbReference>
<dbReference type="AlphaFoldDB" id="A0A328E2W0"/>
<dbReference type="GO" id="GO:0007018">
    <property type="term" value="P:microtubule-based movement"/>
    <property type="evidence" value="ECO:0007669"/>
    <property type="project" value="InterPro"/>
</dbReference>
<evidence type="ECO:0000256" key="7">
    <source>
        <dbReference type="ARBA" id="ARBA00023175"/>
    </source>
</evidence>
<dbReference type="InterPro" id="IPR027640">
    <property type="entry name" value="Kinesin-like_fam"/>
</dbReference>
<keyword evidence="4 8" id="KW-0547">Nucleotide-binding</keyword>
<dbReference type="SUPFAM" id="SSF52540">
    <property type="entry name" value="P-loop containing nucleoside triphosphate hydrolases"/>
    <property type="match status" value="1"/>
</dbReference>
<accession>A0A328E2W0</accession>
<comment type="similarity">
    <text evidence="2">Belongs to the TRAFAC class myosin-kinesin ATPase superfamily. Kinesin family. KIN-14 subfamily.</text>
</comment>
<evidence type="ECO:0000256" key="4">
    <source>
        <dbReference type="ARBA" id="ARBA00022741"/>
    </source>
</evidence>
<dbReference type="SMART" id="SM00129">
    <property type="entry name" value="KISc"/>
    <property type="match status" value="1"/>
</dbReference>
<evidence type="ECO:0000256" key="3">
    <source>
        <dbReference type="ARBA" id="ARBA00022701"/>
    </source>
</evidence>
<protein>
    <recommendedName>
        <fullName evidence="11">Kinesin motor domain-containing protein</fullName>
    </recommendedName>
</protein>
<dbReference type="Pfam" id="PF00225">
    <property type="entry name" value="Kinesin"/>
    <property type="match status" value="1"/>
</dbReference>
<feature type="coiled-coil region" evidence="9">
    <location>
        <begin position="126"/>
        <end position="153"/>
    </location>
</feature>
<dbReference type="PRINTS" id="PR00380">
    <property type="entry name" value="KINESINHEAVY"/>
</dbReference>
<keyword evidence="7 8" id="KW-0505">Motor protein</keyword>
<feature type="compositionally biased region" description="Basic and acidic residues" evidence="10">
    <location>
        <begin position="676"/>
        <end position="685"/>
    </location>
</feature>
<dbReference type="InterPro" id="IPR027417">
    <property type="entry name" value="P-loop_NTPase"/>
</dbReference>
<evidence type="ECO:0000256" key="8">
    <source>
        <dbReference type="PROSITE-ProRule" id="PRU00283"/>
    </source>
</evidence>